<name>A0A2S7K856_9PROT</name>
<comment type="catalytic activity">
    <reaction evidence="5 6">
        <text>dTDP-beta-L-rhamnose + NADP(+) = dTDP-4-dehydro-beta-L-rhamnose + NADPH + H(+)</text>
        <dbReference type="Rhea" id="RHEA:21796"/>
        <dbReference type="ChEBI" id="CHEBI:15378"/>
        <dbReference type="ChEBI" id="CHEBI:57510"/>
        <dbReference type="ChEBI" id="CHEBI:57783"/>
        <dbReference type="ChEBI" id="CHEBI:58349"/>
        <dbReference type="ChEBI" id="CHEBI:62830"/>
        <dbReference type="EC" id="1.1.1.133"/>
    </reaction>
</comment>
<reference evidence="8 9" key="1">
    <citation type="submission" date="2017-12" db="EMBL/GenBank/DDBJ databases">
        <authorList>
            <person name="Hurst M.R.H."/>
        </authorList>
    </citation>
    <scope>NUCLEOTIDE SEQUENCE [LARGE SCALE GENOMIC DNA]</scope>
    <source>
        <strain evidence="8 9">SY-3-19</strain>
    </source>
</reference>
<evidence type="ECO:0000256" key="2">
    <source>
        <dbReference type="ARBA" id="ARBA00010944"/>
    </source>
</evidence>
<dbReference type="InterPro" id="IPR036291">
    <property type="entry name" value="NAD(P)-bd_dom_sf"/>
</dbReference>
<evidence type="ECO:0000313" key="8">
    <source>
        <dbReference type="EMBL" id="PQA88672.1"/>
    </source>
</evidence>
<comment type="caution">
    <text evidence="8">The sequence shown here is derived from an EMBL/GenBank/DDBJ whole genome shotgun (WGS) entry which is preliminary data.</text>
</comment>
<evidence type="ECO:0000313" key="9">
    <source>
        <dbReference type="Proteomes" id="UP000239504"/>
    </source>
</evidence>
<dbReference type="InterPro" id="IPR029903">
    <property type="entry name" value="RmlD-like-bd"/>
</dbReference>
<evidence type="ECO:0000259" key="7">
    <source>
        <dbReference type="Pfam" id="PF04321"/>
    </source>
</evidence>
<dbReference type="EC" id="1.1.1.133" evidence="3 6"/>
<organism evidence="8 9">
    <name type="scientific">Hyphococcus luteus</name>
    <dbReference type="NCBI Taxonomy" id="2058213"/>
    <lineage>
        <taxon>Bacteria</taxon>
        <taxon>Pseudomonadati</taxon>
        <taxon>Pseudomonadota</taxon>
        <taxon>Alphaproteobacteria</taxon>
        <taxon>Parvularculales</taxon>
        <taxon>Parvularculaceae</taxon>
        <taxon>Hyphococcus</taxon>
    </lineage>
</organism>
<dbReference type="UniPathway" id="UPA00124"/>
<keyword evidence="6" id="KW-0560">Oxidoreductase</keyword>
<keyword evidence="9" id="KW-1185">Reference proteome</keyword>
<dbReference type="PANTHER" id="PTHR10491">
    <property type="entry name" value="DTDP-4-DEHYDRORHAMNOSE REDUCTASE"/>
    <property type="match status" value="1"/>
</dbReference>
<proteinExistence type="inferred from homology"/>
<evidence type="ECO:0000256" key="5">
    <source>
        <dbReference type="ARBA" id="ARBA00048200"/>
    </source>
</evidence>
<feature type="domain" description="RmlD-like substrate binding" evidence="7">
    <location>
        <begin position="1"/>
        <end position="281"/>
    </location>
</feature>
<dbReference type="InterPro" id="IPR005913">
    <property type="entry name" value="dTDP_dehydrorham_reduct"/>
</dbReference>
<sequence length="288" mass="30637">MRMLVFGKNGQVARALQAAGGETVTALGRDKADLMHPGAAREAIAAHKPDLVINAAAYTAVDKAEEEEAAARRLNAGAPAEMAEAAQAAGVPFIHLSTDYVFDGKAEDRIAEDEETAPLNIYGATKREGEIAVGAAHGQAVILRTSWVFSEYGGNFVKTMLRLSESRDALSIVADQIGGPTEAGDIAKALLAIAGKKHRGAPGAGIYHFQGAPAVSWADFAEKIFDIAGRAVKVSHIKTEDYPTPAARPRYTVLDCAKIEREFGIGQPDWRESLRRVIDALNTEGQTS</sequence>
<evidence type="ECO:0000256" key="1">
    <source>
        <dbReference type="ARBA" id="ARBA00004781"/>
    </source>
</evidence>
<protein>
    <recommendedName>
        <fullName evidence="4 6">dTDP-4-dehydrorhamnose reductase</fullName>
        <ecNumber evidence="3 6">1.1.1.133</ecNumber>
    </recommendedName>
</protein>
<dbReference type="NCBIfam" id="TIGR01214">
    <property type="entry name" value="rmlD"/>
    <property type="match status" value="1"/>
</dbReference>
<dbReference type="SUPFAM" id="SSF51735">
    <property type="entry name" value="NAD(P)-binding Rossmann-fold domains"/>
    <property type="match status" value="1"/>
</dbReference>
<comment type="cofactor">
    <cofactor evidence="6">
        <name>Mg(2+)</name>
        <dbReference type="ChEBI" id="CHEBI:18420"/>
    </cofactor>
    <text evidence="6">Binds 1 Mg(2+) ion per monomer.</text>
</comment>
<evidence type="ECO:0000256" key="6">
    <source>
        <dbReference type="RuleBase" id="RU364082"/>
    </source>
</evidence>
<accession>A0A2S7K856</accession>
<keyword evidence="6" id="KW-0521">NADP</keyword>
<dbReference type="Gene3D" id="3.40.50.720">
    <property type="entry name" value="NAD(P)-binding Rossmann-like Domain"/>
    <property type="match status" value="1"/>
</dbReference>
<dbReference type="GO" id="GO:0008831">
    <property type="term" value="F:dTDP-4-dehydrorhamnose reductase activity"/>
    <property type="evidence" value="ECO:0007669"/>
    <property type="project" value="UniProtKB-EC"/>
</dbReference>
<dbReference type="CDD" id="cd05254">
    <property type="entry name" value="dTDP_HR_like_SDR_e"/>
    <property type="match status" value="1"/>
</dbReference>
<dbReference type="AlphaFoldDB" id="A0A2S7K856"/>
<dbReference type="RefSeq" id="WP_104829914.1">
    <property type="nucleotide sequence ID" value="NZ_PJCH01000005.1"/>
</dbReference>
<dbReference type="EMBL" id="PJCH01000005">
    <property type="protein sequence ID" value="PQA88672.1"/>
    <property type="molecule type" value="Genomic_DNA"/>
</dbReference>
<dbReference type="Pfam" id="PF04321">
    <property type="entry name" value="RmlD_sub_bind"/>
    <property type="match status" value="1"/>
</dbReference>
<dbReference type="Gene3D" id="3.90.25.10">
    <property type="entry name" value="UDP-galactose 4-epimerase, domain 1"/>
    <property type="match status" value="1"/>
</dbReference>
<dbReference type="GO" id="GO:0019305">
    <property type="term" value="P:dTDP-rhamnose biosynthetic process"/>
    <property type="evidence" value="ECO:0007669"/>
    <property type="project" value="UniProtKB-UniPathway"/>
</dbReference>
<dbReference type="Proteomes" id="UP000239504">
    <property type="component" value="Unassembled WGS sequence"/>
</dbReference>
<evidence type="ECO:0000256" key="4">
    <source>
        <dbReference type="ARBA" id="ARBA00017099"/>
    </source>
</evidence>
<comment type="function">
    <text evidence="6">Catalyzes the reduction of dTDP-6-deoxy-L-lyxo-4-hexulose to yield dTDP-L-rhamnose.</text>
</comment>
<dbReference type="OrthoDB" id="9803892at2"/>
<dbReference type="PANTHER" id="PTHR10491:SF4">
    <property type="entry name" value="METHIONINE ADENOSYLTRANSFERASE 2 SUBUNIT BETA"/>
    <property type="match status" value="1"/>
</dbReference>
<evidence type="ECO:0000256" key="3">
    <source>
        <dbReference type="ARBA" id="ARBA00012929"/>
    </source>
</evidence>
<gene>
    <name evidence="8" type="primary">rfbD</name>
    <name evidence="8" type="ORF">CW354_10385</name>
</gene>
<comment type="similarity">
    <text evidence="2 6">Belongs to the dTDP-4-dehydrorhamnose reductase family.</text>
</comment>
<comment type="pathway">
    <text evidence="1 6">Carbohydrate biosynthesis; dTDP-L-rhamnose biosynthesis.</text>
</comment>